<keyword evidence="12 15" id="KW-0460">Magnesium</keyword>
<dbReference type="FunFam" id="3.40.50.450:FF:000001">
    <property type="entry name" value="ATP-dependent 6-phosphofructokinase"/>
    <property type="match status" value="1"/>
</dbReference>
<name>A0A7Z7QP52_STASC</name>
<feature type="binding site" description="in other chain" evidence="15">
    <location>
        <begin position="251"/>
        <end position="254"/>
    </location>
    <ligand>
        <name>substrate</name>
        <note>ligand shared between dimeric partners</note>
    </ligand>
</feature>
<feature type="binding site" evidence="15">
    <location>
        <begin position="21"/>
        <end position="25"/>
    </location>
    <ligand>
        <name>ADP</name>
        <dbReference type="ChEBI" id="CHEBI:456216"/>
        <note>allosteric activator; ligand shared between dimeric partners</note>
    </ligand>
</feature>
<dbReference type="FunFam" id="3.40.50.460:FF:000002">
    <property type="entry name" value="ATP-dependent 6-phosphofructokinase"/>
    <property type="match status" value="1"/>
</dbReference>
<dbReference type="PANTHER" id="PTHR13697">
    <property type="entry name" value="PHOSPHOFRUCTOKINASE"/>
    <property type="match status" value="1"/>
</dbReference>
<dbReference type="InterPro" id="IPR015912">
    <property type="entry name" value="Phosphofructokinase_CS"/>
</dbReference>
<evidence type="ECO:0000256" key="10">
    <source>
        <dbReference type="ARBA" id="ARBA00022777"/>
    </source>
</evidence>
<keyword evidence="10 15" id="KW-0418">Kinase</keyword>
<feature type="binding site" evidence="15">
    <location>
        <position position="164"/>
    </location>
    <ligand>
        <name>substrate</name>
        <note>ligand shared between dimeric partners</note>
    </ligand>
</feature>
<evidence type="ECO:0000256" key="1">
    <source>
        <dbReference type="ARBA" id="ARBA00001946"/>
    </source>
</evidence>
<evidence type="ECO:0000256" key="2">
    <source>
        <dbReference type="ARBA" id="ARBA00002659"/>
    </source>
</evidence>
<feature type="binding site" description="in other chain" evidence="15">
    <location>
        <begin position="127"/>
        <end position="129"/>
    </location>
    <ligand>
        <name>substrate</name>
        <note>ligand shared between dimeric partners</note>
    </ligand>
</feature>
<organism evidence="19">
    <name type="scientific">Staphylococcus schleiferi</name>
    <dbReference type="NCBI Taxonomy" id="1295"/>
    <lineage>
        <taxon>Bacteria</taxon>
        <taxon>Bacillati</taxon>
        <taxon>Bacillota</taxon>
        <taxon>Bacilli</taxon>
        <taxon>Bacillales</taxon>
        <taxon>Staphylococcaceae</taxon>
        <taxon>Staphylococcus</taxon>
    </lineage>
</organism>
<sequence length="322" mass="34838">MKKIAVLTSGGDSPGMNAAIRAVVRKAIYHDIEVYGVYQGYQGLINDDIRKLELGTVGDTIQRGGTFLYSARCPEFKEKEVRQKGIENLKKRGIEGLVVIGGDGSYRGAQRISEECKEIQTIGIPGTIDNDINGTDFTIGFDTALNTIIESVDKIRDTASSHARTFIIEVMGRNCGDLALWSGLAVGAETIILPETKVDIQDIAEKIQKGIDRGKKHSIIIVAEGCMTGQACAGELTKFINVDARVSVLGHIQRGGSPTGVDRVLASRLGGFAVELLMDGETAKGVGIKDNRLTATDFDTIFNSTEHQINQHMLELTKELSI</sequence>
<feature type="domain" description="Phosphofructokinase" evidence="16">
    <location>
        <begin position="3"/>
        <end position="277"/>
    </location>
</feature>
<evidence type="ECO:0000313" key="20">
    <source>
        <dbReference type="Proteomes" id="UP000264146"/>
    </source>
</evidence>
<keyword evidence="9 15" id="KW-0547">Nucleotide-binding</keyword>
<gene>
    <name evidence="19" type="primary">pfkA_1</name>
    <name evidence="15 18" type="synonym">pfkA</name>
    <name evidence="18" type="ORF">C1O36_04640</name>
    <name evidence="19" type="ORF">NCTC12218_01156</name>
</gene>
<protein>
    <recommendedName>
        <fullName evidence="15">ATP-dependent 6-phosphofructokinase</fullName>
        <shortName evidence="15">ATP-PFK</shortName>
        <shortName evidence="15">Phosphofructokinase</shortName>
        <ecNumber evidence="15">2.7.1.11</ecNumber>
    </recommendedName>
    <alternativeName>
        <fullName evidence="15">Phosphohexokinase</fullName>
    </alternativeName>
</protein>
<comment type="similarity">
    <text evidence="15">Belongs to the phosphofructokinase type A (PFKA) family. ATP-dependent PFK group I subfamily. Prokaryotic clade 'B1' sub-subfamily.</text>
</comment>
<dbReference type="Proteomes" id="UP000264146">
    <property type="component" value="Chromosome"/>
</dbReference>
<comment type="caution">
    <text evidence="15">Lacks conserved residue(s) required for the propagation of feature annotation.</text>
</comment>
<feature type="binding site" evidence="15">
    <location>
        <position position="245"/>
    </location>
    <ligand>
        <name>substrate</name>
        <note>ligand shared between dimeric partners</note>
    </ligand>
</feature>
<dbReference type="PROSITE" id="PS00433">
    <property type="entry name" value="PHOSPHOFRUCTOKINASE"/>
    <property type="match status" value="1"/>
</dbReference>
<evidence type="ECO:0000256" key="6">
    <source>
        <dbReference type="ARBA" id="ARBA00022533"/>
    </source>
</evidence>
<dbReference type="SUPFAM" id="SSF53784">
    <property type="entry name" value="Phosphofructokinase"/>
    <property type="match status" value="1"/>
</dbReference>
<feature type="binding site" evidence="15">
    <location>
        <position position="103"/>
    </location>
    <ligand>
        <name>Mg(2+)</name>
        <dbReference type="ChEBI" id="CHEBI:18420"/>
        <note>catalytic</note>
    </ligand>
</feature>
<feature type="binding site" evidence="15">
    <location>
        <position position="11"/>
    </location>
    <ligand>
        <name>ATP</name>
        <dbReference type="ChEBI" id="CHEBI:30616"/>
    </ligand>
</feature>
<dbReference type="GeneID" id="93789858"/>
<dbReference type="RefSeq" id="WP_016425319.1">
    <property type="nucleotide sequence ID" value="NZ_CABKRV010000001.1"/>
</dbReference>
<comment type="subunit">
    <text evidence="15">Homotetramer.</text>
</comment>
<dbReference type="Proteomes" id="UP000572988">
    <property type="component" value="Unassembled WGS sequence"/>
</dbReference>
<evidence type="ECO:0000256" key="7">
    <source>
        <dbReference type="ARBA" id="ARBA00022679"/>
    </source>
</evidence>
<evidence type="ECO:0000313" key="17">
    <source>
        <dbReference type="EMBL" id="CAD7359507.1"/>
    </source>
</evidence>
<comment type="catalytic activity">
    <reaction evidence="14 15">
        <text>beta-D-fructose 6-phosphate + ATP = beta-D-fructose 1,6-bisphosphate + ADP + H(+)</text>
        <dbReference type="Rhea" id="RHEA:16109"/>
        <dbReference type="ChEBI" id="CHEBI:15378"/>
        <dbReference type="ChEBI" id="CHEBI:30616"/>
        <dbReference type="ChEBI" id="CHEBI:32966"/>
        <dbReference type="ChEBI" id="CHEBI:57634"/>
        <dbReference type="ChEBI" id="CHEBI:456216"/>
        <dbReference type="EC" id="2.7.1.11"/>
    </reaction>
</comment>
<comment type="pathway">
    <text evidence="4 15">Carbohydrate degradation; glycolysis; D-glyceraldehyde 3-phosphate and glycerone phosphate from D-glucose: step 3/4.</text>
</comment>
<dbReference type="InterPro" id="IPR012003">
    <property type="entry name" value="ATP_PFK_prok-type"/>
</dbReference>
<keyword evidence="21" id="KW-1185">Reference proteome</keyword>
<dbReference type="GO" id="GO:0048029">
    <property type="term" value="F:monosaccharide binding"/>
    <property type="evidence" value="ECO:0007669"/>
    <property type="project" value="TreeGrafter"/>
</dbReference>
<feature type="binding site" description="in other chain" evidence="15">
    <location>
        <position position="224"/>
    </location>
    <ligand>
        <name>substrate</name>
        <note>ligand shared between dimeric partners</note>
    </ligand>
</feature>
<comment type="cofactor">
    <cofactor evidence="1 15">
        <name>Mg(2+)</name>
        <dbReference type="ChEBI" id="CHEBI:18420"/>
    </cofactor>
</comment>
<evidence type="ECO:0000256" key="11">
    <source>
        <dbReference type="ARBA" id="ARBA00022840"/>
    </source>
</evidence>
<dbReference type="GO" id="GO:0046872">
    <property type="term" value="F:metal ion binding"/>
    <property type="evidence" value="ECO:0007669"/>
    <property type="project" value="UniProtKB-KW"/>
</dbReference>
<keyword evidence="11 15" id="KW-0067">ATP-binding</keyword>
<evidence type="ECO:0000256" key="8">
    <source>
        <dbReference type="ARBA" id="ARBA00022723"/>
    </source>
</evidence>
<feature type="active site" description="Proton acceptor" evidence="15">
    <location>
        <position position="129"/>
    </location>
</feature>
<reference evidence="18 21" key="1">
    <citation type="submission" date="2018-01" db="EMBL/GenBank/DDBJ databases">
        <title>Complete genome sequence of Staphylococcus Scheliferi isolated from human.</title>
        <authorList>
            <person name="Abouelkhair M.A."/>
            <person name="Bemis D.A."/>
            <person name="Kania S.A."/>
        </authorList>
    </citation>
    <scope>NUCLEOTIDE SEQUENCE [LARGE SCALE GENOMIC DNA]</scope>
    <source>
        <strain evidence="18 21">ATCC 43808</strain>
    </source>
</reference>
<dbReference type="EMBL" id="LR962863">
    <property type="protein sequence ID" value="CAD7359507.1"/>
    <property type="molecule type" value="Genomic_DNA"/>
</dbReference>
<dbReference type="EMBL" id="POVK01000011">
    <property type="protein sequence ID" value="NHA33816.1"/>
    <property type="molecule type" value="Genomic_DNA"/>
</dbReference>
<dbReference type="PRINTS" id="PR00476">
    <property type="entry name" value="PHFRCTKINASE"/>
</dbReference>
<evidence type="ECO:0000256" key="4">
    <source>
        <dbReference type="ARBA" id="ARBA00004679"/>
    </source>
</evidence>
<dbReference type="GO" id="GO:0061621">
    <property type="term" value="P:canonical glycolysis"/>
    <property type="evidence" value="ECO:0007669"/>
    <property type="project" value="TreeGrafter"/>
</dbReference>
<dbReference type="HAMAP" id="MF_00339">
    <property type="entry name" value="Phosphofructokinase_I_B1"/>
    <property type="match status" value="1"/>
</dbReference>
<dbReference type="InterPro" id="IPR035966">
    <property type="entry name" value="PKF_sf"/>
</dbReference>
<dbReference type="InterPro" id="IPR012828">
    <property type="entry name" value="PFKA_ATP_prok"/>
</dbReference>
<feature type="binding site" description="in other chain" evidence="15">
    <location>
        <position position="156"/>
    </location>
    <ligand>
        <name>ADP</name>
        <dbReference type="ChEBI" id="CHEBI:456216"/>
        <note>allosteric activator; ligand shared between dimeric partners</note>
    </ligand>
</feature>
<dbReference type="GO" id="GO:0016208">
    <property type="term" value="F:AMP binding"/>
    <property type="evidence" value="ECO:0007669"/>
    <property type="project" value="TreeGrafter"/>
</dbReference>
<dbReference type="Gene3D" id="3.40.50.450">
    <property type="match status" value="1"/>
</dbReference>
<evidence type="ECO:0000313" key="21">
    <source>
        <dbReference type="Proteomes" id="UP000572988"/>
    </source>
</evidence>
<dbReference type="Pfam" id="PF00365">
    <property type="entry name" value="PFK"/>
    <property type="match status" value="1"/>
</dbReference>
<dbReference type="AlphaFoldDB" id="A0A7Z7QP52"/>
<evidence type="ECO:0000256" key="12">
    <source>
        <dbReference type="ARBA" id="ARBA00022842"/>
    </source>
</evidence>
<dbReference type="NCBIfam" id="NF002872">
    <property type="entry name" value="PRK03202.1"/>
    <property type="match status" value="1"/>
</dbReference>
<evidence type="ECO:0000313" key="18">
    <source>
        <dbReference type="EMBL" id="NHA33816.1"/>
    </source>
</evidence>
<dbReference type="UniPathway" id="UPA00109">
    <property type="reaction ID" value="UER00182"/>
</dbReference>
<dbReference type="PIRSF" id="PIRSF000532">
    <property type="entry name" value="ATP_PFK_prok"/>
    <property type="match status" value="1"/>
</dbReference>
<dbReference type="GO" id="GO:0006002">
    <property type="term" value="P:fructose 6-phosphate metabolic process"/>
    <property type="evidence" value="ECO:0007669"/>
    <property type="project" value="UniProtKB-UniRule"/>
</dbReference>
<comment type="subcellular location">
    <subcellularLocation>
        <location evidence="3 15">Cytoplasm</location>
    </subcellularLocation>
</comment>
<reference evidence="19" key="2">
    <citation type="submission" date="2018-06" db="EMBL/GenBank/DDBJ databases">
        <authorList>
            <consortium name="Pathogen Informatics"/>
            <person name="Doyle S."/>
        </authorList>
    </citation>
    <scope>NUCLEOTIDE SEQUENCE [LARGE SCALE GENOMIC DNA]</scope>
    <source>
        <strain evidence="19">NCTC12218</strain>
    </source>
</reference>
<keyword evidence="5 15" id="KW-0963">Cytoplasm</keyword>
<keyword evidence="7 15" id="KW-0808">Transferase</keyword>
<evidence type="ECO:0000256" key="3">
    <source>
        <dbReference type="ARBA" id="ARBA00004496"/>
    </source>
</evidence>
<keyword evidence="6 15" id="KW-0021">Allosteric enzyme</keyword>
<dbReference type="InterPro" id="IPR022953">
    <property type="entry name" value="ATP_PFK"/>
</dbReference>
<dbReference type="InterPro" id="IPR000023">
    <property type="entry name" value="Phosphofructokinase_dom"/>
</dbReference>
<keyword evidence="13 15" id="KW-0324">Glycolysis</keyword>
<evidence type="ECO:0000313" key="19">
    <source>
        <dbReference type="EMBL" id="SUM88484.1"/>
    </source>
</evidence>
<dbReference type="EMBL" id="UHEF01000001">
    <property type="protein sequence ID" value="SUM88484.1"/>
    <property type="molecule type" value="Genomic_DNA"/>
</dbReference>
<feature type="binding site" evidence="15">
    <location>
        <begin position="72"/>
        <end position="73"/>
    </location>
    <ligand>
        <name>ATP</name>
        <dbReference type="ChEBI" id="CHEBI:30616"/>
    </ligand>
</feature>
<feature type="binding site" description="in other chain" evidence="15">
    <location>
        <begin position="187"/>
        <end position="189"/>
    </location>
    <ligand>
        <name>ADP</name>
        <dbReference type="ChEBI" id="CHEBI:456216"/>
        <note>allosteric activator; ligand shared between dimeric partners</note>
    </ligand>
</feature>
<dbReference type="GO" id="GO:0042802">
    <property type="term" value="F:identical protein binding"/>
    <property type="evidence" value="ECO:0007669"/>
    <property type="project" value="TreeGrafter"/>
</dbReference>
<dbReference type="Gene3D" id="3.40.50.460">
    <property type="entry name" value="Phosphofructokinase domain"/>
    <property type="match status" value="1"/>
</dbReference>
<dbReference type="NCBIfam" id="TIGR02482">
    <property type="entry name" value="PFKA_ATP"/>
    <property type="match status" value="1"/>
</dbReference>
<dbReference type="GO" id="GO:0003872">
    <property type="term" value="F:6-phosphofructokinase activity"/>
    <property type="evidence" value="ECO:0007669"/>
    <property type="project" value="UniProtKB-UniRule"/>
</dbReference>
<comment type="activity regulation">
    <text evidence="15">Allosterically activated by ADP and other diphosphonucleosides, and allosterically inhibited by phosphoenolpyruvate.</text>
</comment>
<dbReference type="GO" id="GO:0030388">
    <property type="term" value="P:fructose 1,6-bisphosphate metabolic process"/>
    <property type="evidence" value="ECO:0007669"/>
    <property type="project" value="TreeGrafter"/>
</dbReference>
<dbReference type="PANTHER" id="PTHR13697:SF4">
    <property type="entry name" value="ATP-DEPENDENT 6-PHOSPHOFRUCTOKINASE"/>
    <property type="match status" value="1"/>
</dbReference>
<dbReference type="EC" id="2.7.1.11" evidence="15"/>
<feature type="binding site" evidence="15">
    <location>
        <begin position="102"/>
        <end position="105"/>
    </location>
    <ligand>
        <name>ATP</name>
        <dbReference type="ChEBI" id="CHEBI:30616"/>
    </ligand>
</feature>
<reference evidence="17 20" key="3">
    <citation type="submission" date="2020-11" db="EMBL/GenBank/DDBJ databases">
        <authorList>
            <consortium name="Pathogen Informatics"/>
        </authorList>
    </citation>
    <scope>NUCLEOTIDE SEQUENCE [LARGE SCALE GENOMIC DNA]</scope>
    <source>
        <strain evidence="17 20">NCTC12218</strain>
    </source>
</reference>
<feature type="binding site" description="in other chain" evidence="15">
    <location>
        <position position="213"/>
    </location>
    <ligand>
        <name>ADP</name>
        <dbReference type="ChEBI" id="CHEBI:456216"/>
        <note>allosteric activator; ligand shared between dimeric partners</note>
    </ligand>
</feature>
<keyword evidence="8 15" id="KW-0479">Metal-binding</keyword>
<evidence type="ECO:0000259" key="16">
    <source>
        <dbReference type="Pfam" id="PF00365"/>
    </source>
</evidence>
<accession>A0A7Z7QP52</accession>
<dbReference type="GO" id="GO:0005945">
    <property type="term" value="C:6-phosphofructokinase complex"/>
    <property type="evidence" value="ECO:0007669"/>
    <property type="project" value="TreeGrafter"/>
</dbReference>
<evidence type="ECO:0000256" key="9">
    <source>
        <dbReference type="ARBA" id="ARBA00022741"/>
    </source>
</evidence>
<evidence type="ECO:0000256" key="14">
    <source>
        <dbReference type="ARBA" id="ARBA00048070"/>
    </source>
</evidence>
<feature type="binding site" description="in other chain" evidence="15">
    <location>
        <begin position="171"/>
        <end position="173"/>
    </location>
    <ligand>
        <name>substrate</name>
        <note>ligand shared between dimeric partners</note>
    </ligand>
</feature>
<dbReference type="GO" id="GO:0070095">
    <property type="term" value="F:fructose-6-phosphate binding"/>
    <property type="evidence" value="ECO:0007669"/>
    <property type="project" value="TreeGrafter"/>
</dbReference>
<dbReference type="GO" id="GO:0005524">
    <property type="term" value="F:ATP binding"/>
    <property type="evidence" value="ECO:0007669"/>
    <property type="project" value="UniProtKB-UniRule"/>
</dbReference>
<evidence type="ECO:0000256" key="13">
    <source>
        <dbReference type="ARBA" id="ARBA00023152"/>
    </source>
</evidence>
<evidence type="ECO:0000256" key="5">
    <source>
        <dbReference type="ARBA" id="ARBA00022490"/>
    </source>
</evidence>
<feature type="binding site" description="in other chain" evidence="15">
    <location>
        <begin position="215"/>
        <end position="217"/>
    </location>
    <ligand>
        <name>ADP</name>
        <dbReference type="ChEBI" id="CHEBI:456216"/>
        <note>allosteric activator; ligand shared between dimeric partners</note>
    </ligand>
</feature>
<evidence type="ECO:0000256" key="15">
    <source>
        <dbReference type="HAMAP-Rule" id="MF_00339"/>
    </source>
</evidence>
<comment type="function">
    <text evidence="2 15">Catalyzes the phosphorylation of D-fructose 6-phosphate to fructose 1,6-bisphosphate by ATP, the first committing step of glycolysis.</text>
</comment>
<proteinExistence type="inferred from homology"/>